<evidence type="ECO:0000313" key="3">
    <source>
        <dbReference type="EMBL" id="AKB54625.1"/>
    </source>
</evidence>
<sequence length="163" mass="16979">MGGKDIRKSGILVVLLLAIVFISGCAENAQENEIESEEKVTSVEGATPSVTEQVTKSAGGNTGEGSLSGQEETSPDEGKEVIIPGEENSSQGMLDEENSGQGNETSSANQSLDNNQTIVQIAEGTEYTTFASLARDAGLEDTLNKGGTYTVFAPTDIAFESLP</sequence>
<feature type="region of interest" description="Disordered" evidence="1">
    <location>
        <begin position="30"/>
        <end position="117"/>
    </location>
</feature>
<evidence type="ECO:0000313" key="4">
    <source>
        <dbReference type="Proteomes" id="UP000033033"/>
    </source>
</evidence>
<dbReference type="PATRIC" id="fig|1434108.4.peg.2049"/>
<dbReference type="PROSITE" id="PS51257">
    <property type="entry name" value="PROKAR_LIPOPROTEIN"/>
    <property type="match status" value="1"/>
</dbReference>
<dbReference type="STRING" id="1434108.MSBRM_1627"/>
<evidence type="ECO:0000256" key="1">
    <source>
        <dbReference type="SAM" id="MobiDB-lite"/>
    </source>
</evidence>
<dbReference type="SUPFAM" id="SSF82153">
    <property type="entry name" value="FAS1 domain"/>
    <property type="match status" value="1"/>
</dbReference>
<dbReference type="Pfam" id="PF02469">
    <property type="entry name" value="Fasciclin"/>
    <property type="match status" value="1"/>
</dbReference>
<feature type="compositionally biased region" description="Polar residues" evidence="1">
    <location>
        <begin position="48"/>
        <end position="72"/>
    </location>
</feature>
<organism evidence="3 4">
    <name type="scientific">Methanosarcina barkeri MS</name>
    <dbReference type="NCBI Taxonomy" id="1434108"/>
    <lineage>
        <taxon>Archaea</taxon>
        <taxon>Methanobacteriati</taxon>
        <taxon>Methanobacteriota</taxon>
        <taxon>Stenosarchaea group</taxon>
        <taxon>Methanomicrobia</taxon>
        <taxon>Methanosarcinales</taxon>
        <taxon>Methanosarcinaceae</taxon>
        <taxon>Methanosarcina</taxon>
    </lineage>
</organism>
<dbReference type="Gene3D" id="2.30.180.10">
    <property type="entry name" value="FAS1 domain"/>
    <property type="match status" value="1"/>
</dbReference>
<accession>A0A0E3QV37</accession>
<proteinExistence type="predicted"/>
<dbReference type="HOGENOM" id="CLU_031281_5_1_2"/>
<dbReference type="InterPro" id="IPR000782">
    <property type="entry name" value="FAS1_domain"/>
</dbReference>
<dbReference type="PROSITE" id="PS50213">
    <property type="entry name" value="FAS1"/>
    <property type="match status" value="1"/>
</dbReference>
<feature type="compositionally biased region" description="Polar residues" evidence="1">
    <location>
        <begin position="99"/>
        <end position="117"/>
    </location>
</feature>
<dbReference type="KEGG" id="mby:MSBRM_1627"/>
<gene>
    <name evidence="3" type="ORF">MSBRM_1627</name>
</gene>
<dbReference type="EMBL" id="CP009528">
    <property type="protein sequence ID" value="AKB54625.1"/>
    <property type="molecule type" value="Genomic_DNA"/>
</dbReference>
<dbReference type="Proteomes" id="UP000033033">
    <property type="component" value="Chromosome"/>
</dbReference>
<dbReference type="InterPro" id="IPR036378">
    <property type="entry name" value="FAS1_dom_sf"/>
</dbReference>
<keyword evidence="4" id="KW-1185">Reference proteome</keyword>
<reference evidence="3 4" key="1">
    <citation type="submission" date="2014-07" db="EMBL/GenBank/DDBJ databases">
        <title>Methanogenic archaea and the global carbon cycle.</title>
        <authorList>
            <person name="Henriksen J.R."/>
            <person name="Luke J."/>
            <person name="Reinhart S."/>
            <person name="Benedict M.N."/>
            <person name="Youngblut N.D."/>
            <person name="Metcalf M.E."/>
            <person name="Whitaker R.J."/>
            <person name="Metcalf W.W."/>
        </authorList>
    </citation>
    <scope>NUCLEOTIDE SEQUENCE [LARGE SCALE GENOMIC DNA]</scope>
    <source>
        <strain evidence="3 4">MS</strain>
    </source>
</reference>
<protein>
    <submittedName>
        <fullName evidence="3">Secreted and surface protein containing fasciclin-like repeats</fullName>
    </submittedName>
</protein>
<feature type="domain" description="FAS1" evidence="2">
    <location>
        <begin position="114"/>
        <end position="163"/>
    </location>
</feature>
<evidence type="ECO:0000259" key="2">
    <source>
        <dbReference type="PROSITE" id="PS50213"/>
    </source>
</evidence>
<name>A0A0E3QV37_METBA</name>
<dbReference type="AlphaFoldDB" id="A0A0E3QV37"/>